<name>A0ABP9Y5F9_9FUNG</name>
<organism evidence="1 2">
    <name type="scientific">Helicostylum pulchrum</name>
    <dbReference type="NCBI Taxonomy" id="562976"/>
    <lineage>
        <taxon>Eukaryota</taxon>
        <taxon>Fungi</taxon>
        <taxon>Fungi incertae sedis</taxon>
        <taxon>Mucoromycota</taxon>
        <taxon>Mucoromycotina</taxon>
        <taxon>Mucoromycetes</taxon>
        <taxon>Mucorales</taxon>
        <taxon>Mucorineae</taxon>
        <taxon>Mucoraceae</taxon>
        <taxon>Helicostylum</taxon>
    </lineage>
</organism>
<evidence type="ECO:0000313" key="1">
    <source>
        <dbReference type="EMBL" id="GAA5802196.1"/>
    </source>
</evidence>
<dbReference type="Proteomes" id="UP001476247">
    <property type="component" value="Unassembled WGS sequence"/>
</dbReference>
<accession>A0ABP9Y5F9</accession>
<proteinExistence type="predicted"/>
<gene>
    <name evidence="1" type="ORF">HPULCUR_007657</name>
</gene>
<sequence>MHPSPDDELAALLPRKLPGVISPVRLDDTVKDNITTESDYLLGGINFSQKFGQFKLESISKLEENEISFFCDNFNEIL</sequence>
<keyword evidence="2" id="KW-1185">Reference proteome</keyword>
<protein>
    <submittedName>
        <fullName evidence="1">Uncharacterized protein</fullName>
    </submittedName>
</protein>
<evidence type="ECO:0000313" key="2">
    <source>
        <dbReference type="Proteomes" id="UP001476247"/>
    </source>
</evidence>
<dbReference type="EMBL" id="BAABUJ010000021">
    <property type="protein sequence ID" value="GAA5802196.1"/>
    <property type="molecule type" value="Genomic_DNA"/>
</dbReference>
<reference evidence="1 2" key="1">
    <citation type="submission" date="2024-04" db="EMBL/GenBank/DDBJ databases">
        <title>genome sequences of Mucor flavus KT1a and Helicostylum pulchrum KT1b strains isolation_sourced from the surface of a dry-aged beef.</title>
        <authorList>
            <person name="Toyotome T."/>
            <person name="Hosono M."/>
            <person name="Torimaru M."/>
            <person name="Fukuda K."/>
            <person name="Mikami N."/>
        </authorList>
    </citation>
    <scope>NUCLEOTIDE SEQUENCE [LARGE SCALE GENOMIC DNA]</scope>
    <source>
        <strain evidence="1 2">KT1b</strain>
    </source>
</reference>
<comment type="caution">
    <text evidence="1">The sequence shown here is derived from an EMBL/GenBank/DDBJ whole genome shotgun (WGS) entry which is preliminary data.</text>
</comment>